<dbReference type="EMBL" id="JACGWM010000016">
    <property type="protein sequence ID" value="KAL0321770.1"/>
    <property type="molecule type" value="Genomic_DNA"/>
</dbReference>
<dbReference type="GO" id="GO:0006511">
    <property type="term" value="P:ubiquitin-dependent protein catabolic process"/>
    <property type="evidence" value="ECO:0007669"/>
    <property type="project" value="InterPro"/>
</dbReference>
<dbReference type="AlphaFoldDB" id="A0AAW2LRH4"/>
<dbReference type="GO" id="GO:0005634">
    <property type="term" value="C:nucleus"/>
    <property type="evidence" value="ECO:0007669"/>
    <property type="project" value="TreeGrafter"/>
</dbReference>
<dbReference type="GO" id="GO:0043130">
    <property type="term" value="F:ubiquitin binding"/>
    <property type="evidence" value="ECO:0007669"/>
    <property type="project" value="TreeGrafter"/>
</dbReference>
<sequence>MFTMSPGVPEVTVAEGLSLLHVPCLCYDCFEYSLALFLDLSHREQEIPNYNEGIEESFGSGKGLPFVKRISDFHLLLLLARFLDINADVPALAGCVQTQATIPEGYQLLIESLASAS</sequence>
<gene>
    <name evidence="1" type="ORF">Scaly_2473400</name>
</gene>
<dbReference type="InterPro" id="IPR016563">
    <property type="entry name" value="Npl4"/>
</dbReference>
<comment type="caution">
    <text evidence="1">The sequence shown here is derived from an EMBL/GenBank/DDBJ whole genome shotgun (WGS) entry which is preliminary data.</text>
</comment>
<accession>A0AAW2LRH4</accession>
<proteinExistence type="predicted"/>
<name>A0AAW2LRH4_9LAMI</name>
<dbReference type="PANTHER" id="PTHR12710:SF0">
    <property type="entry name" value="NUCLEAR PROTEIN LOCALIZATION PROTEIN 4 HOMOLOG"/>
    <property type="match status" value="1"/>
</dbReference>
<protein>
    <submittedName>
        <fullName evidence="1">NPL4-like protein</fullName>
    </submittedName>
</protein>
<organism evidence="1">
    <name type="scientific">Sesamum calycinum</name>
    <dbReference type="NCBI Taxonomy" id="2727403"/>
    <lineage>
        <taxon>Eukaryota</taxon>
        <taxon>Viridiplantae</taxon>
        <taxon>Streptophyta</taxon>
        <taxon>Embryophyta</taxon>
        <taxon>Tracheophyta</taxon>
        <taxon>Spermatophyta</taxon>
        <taxon>Magnoliopsida</taxon>
        <taxon>eudicotyledons</taxon>
        <taxon>Gunneridae</taxon>
        <taxon>Pentapetalae</taxon>
        <taxon>asterids</taxon>
        <taxon>lamiids</taxon>
        <taxon>Lamiales</taxon>
        <taxon>Pedaliaceae</taxon>
        <taxon>Sesamum</taxon>
    </lineage>
</organism>
<evidence type="ECO:0000313" key="1">
    <source>
        <dbReference type="EMBL" id="KAL0321770.1"/>
    </source>
</evidence>
<dbReference type="PANTHER" id="PTHR12710">
    <property type="entry name" value="NUCLEAR PROTEIN LOCALIZATION 4"/>
    <property type="match status" value="1"/>
</dbReference>
<dbReference type="GO" id="GO:0031625">
    <property type="term" value="F:ubiquitin protein ligase binding"/>
    <property type="evidence" value="ECO:0007669"/>
    <property type="project" value="TreeGrafter"/>
</dbReference>
<reference evidence="1" key="1">
    <citation type="submission" date="2020-06" db="EMBL/GenBank/DDBJ databases">
        <authorList>
            <person name="Li T."/>
            <person name="Hu X."/>
            <person name="Zhang T."/>
            <person name="Song X."/>
            <person name="Zhang H."/>
            <person name="Dai N."/>
            <person name="Sheng W."/>
            <person name="Hou X."/>
            <person name="Wei L."/>
        </authorList>
    </citation>
    <scope>NUCLEOTIDE SEQUENCE</scope>
    <source>
        <strain evidence="1">KEN8</strain>
        <tissue evidence="1">Leaf</tissue>
    </source>
</reference>
<reference evidence="1" key="2">
    <citation type="journal article" date="2024" name="Plant">
        <title>Genomic evolution and insights into agronomic trait innovations of Sesamum species.</title>
        <authorList>
            <person name="Miao H."/>
            <person name="Wang L."/>
            <person name="Qu L."/>
            <person name="Liu H."/>
            <person name="Sun Y."/>
            <person name="Le M."/>
            <person name="Wang Q."/>
            <person name="Wei S."/>
            <person name="Zheng Y."/>
            <person name="Lin W."/>
            <person name="Duan Y."/>
            <person name="Cao H."/>
            <person name="Xiong S."/>
            <person name="Wang X."/>
            <person name="Wei L."/>
            <person name="Li C."/>
            <person name="Ma Q."/>
            <person name="Ju M."/>
            <person name="Zhao R."/>
            <person name="Li G."/>
            <person name="Mu C."/>
            <person name="Tian Q."/>
            <person name="Mei H."/>
            <person name="Zhang T."/>
            <person name="Gao T."/>
            <person name="Zhang H."/>
        </authorList>
    </citation>
    <scope>NUCLEOTIDE SEQUENCE</scope>
    <source>
        <strain evidence="1">KEN8</strain>
    </source>
</reference>